<sequence length="180" mass="18070">MADDPGGALGAAERRAGRLGAAGYAFALCLVALAAAGAIGLLVKQPYLFPSLGPTVMLFFESPTHKSATPRSTLIGHGVALLAGVGCLVVFGLTDHPPVIQEGLTPARIGAAALSVALTALVLRLLSCPHPPAGATTLIVSLGLLTSTSELLAIAAGVVLVTVLAVALNRVLGVRQPIWS</sequence>
<accession>A0A7W7VJJ9</accession>
<evidence type="ECO:0000313" key="4">
    <source>
        <dbReference type="Proteomes" id="UP000520767"/>
    </source>
</evidence>
<gene>
    <name evidence="3" type="ORF">FHR82_009006</name>
</gene>
<feature type="transmembrane region" description="Helical" evidence="1">
    <location>
        <begin position="106"/>
        <end position="126"/>
    </location>
</feature>
<dbReference type="Pfam" id="PF04982">
    <property type="entry name" value="TM_HPP"/>
    <property type="match status" value="1"/>
</dbReference>
<organism evidence="3 4">
    <name type="scientific">Actinophytocola algeriensis</name>
    <dbReference type="NCBI Taxonomy" id="1768010"/>
    <lineage>
        <taxon>Bacteria</taxon>
        <taxon>Bacillati</taxon>
        <taxon>Actinomycetota</taxon>
        <taxon>Actinomycetes</taxon>
        <taxon>Pseudonocardiales</taxon>
        <taxon>Pseudonocardiaceae</taxon>
    </lineage>
</organism>
<dbReference type="Proteomes" id="UP000520767">
    <property type="component" value="Unassembled WGS sequence"/>
</dbReference>
<dbReference type="AlphaFoldDB" id="A0A7W7VJJ9"/>
<dbReference type="RefSeq" id="WP_184816705.1">
    <property type="nucleotide sequence ID" value="NZ_JACHJQ010000016.1"/>
</dbReference>
<proteinExistence type="predicted"/>
<protein>
    <submittedName>
        <fullName evidence="3">CBS-domain-containing membrane protein</fullName>
    </submittedName>
</protein>
<evidence type="ECO:0000313" key="3">
    <source>
        <dbReference type="EMBL" id="MBB4912732.1"/>
    </source>
</evidence>
<keyword evidence="4" id="KW-1185">Reference proteome</keyword>
<feature type="transmembrane region" description="Helical" evidence="1">
    <location>
        <begin position="21"/>
        <end position="43"/>
    </location>
</feature>
<evidence type="ECO:0000259" key="2">
    <source>
        <dbReference type="Pfam" id="PF04982"/>
    </source>
</evidence>
<dbReference type="EMBL" id="JACHJQ010000016">
    <property type="protein sequence ID" value="MBB4912732.1"/>
    <property type="molecule type" value="Genomic_DNA"/>
</dbReference>
<comment type="caution">
    <text evidence="3">The sequence shown here is derived from an EMBL/GenBank/DDBJ whole genome shotgun (WGS) entry which is preliminary data.</text>
</comment>
<dbReference type="InterPro" id="IPR058581">
    <property type="entry name" value="TM_HPP"/>
</dbReference>
<keyword evidence="1" id="KW-1133">Transmembrane helix</keyword>
<reference evidence="3 4" key="1">
    <citation type="submission" date="2020-08" db="EMBL/GenBank/DDBJ databases">
        <title>Genomic Encyclopedia of Type Strains, Phase III (KMG-III): the genomes of soil and plant-associated and newly described type strains.</title>
        <authorList>
            <person name="Whitman W."/>
        </authorList>
    </citation>
    <scope>NUCLEOTIDE SEQUENCE [LARGE SCALE GENOMIC DNA]</scope>
    <source>
        <strain evidence="3 4">CECT 8960</strain>
    </source>
</reference>
<keyword evidence="1" id="KW-0472">Membrane</keyword>
<feature type="transmembrane region" description="Helical" evidence="1">
    <location>
        <begin position="151"/>
        <end position="172"/>
    </location>
</feature>
<evidence type="ECO:0000256" key="1">
    <source>
        <dbReference type="SAM" id="Phobius"/>
    </source>
</evidence>
<feature type="transmembrane region" description="Helical" evidence="1">
    <location>
        <begin position="74"/>
        <end position="94"/>
    </location>
</feature>
<keyword evidence="1" id="KW-0812">Transmembrane</keyword>
<feature type="domain" description="HPP transmembrane region" evidence="2">
    <location>
        <begin position="20"/>
        <end position="172"/>
    </location>
</feature>
<name>A0A7W7VJJ9_9PSEU</name>